<reference evidence="3" key="2">
    <citation type="submission" date="2015-01" db="EMBL/GenBank/DDBJ databases">
        <title>Evolutionary Origins and Diversification of the Mycorrhizal Mutualists.</title>
        <authorList>
            <consortium name="DOE Joint Genome Institute"/>
            <consortium name="Mycorrhizal Genomics Consortium"/>
            <person name="Kohler A."/>
            <person name="Kuo A."/>
            <person name="Nagy L.G."/>
            <person name="Floudas D."/>
            <person name="Copeland A."/>
            <person name="Barry K.W."/>
            <person name="Cichocki N."/>
            <person name="Veneault-Fourrey C."/>
            <person name="LaButti K."/>
            <person name="Lindquist E.A."/>
            <person name="Lipzen A."/>
            <person name="Lundell T."/>
            <person name="Morin E."/>
            <person name="Murat C."/>
            <person name="Riley R."/>
            <person name="Ohm R."/>
            <person name="Sun H."/>
            <person name="Tunlid A."/>
            <person name="Henrissat B."/>
            <person name="Grigoriev I.V."/>
            <person name="Hibbett D.S."/>
            <person name="Martin F."/>
        </authorList>
    </citation>
    <scope>NUCLEOTIDE SEQUENCE [LARGE SCALE GENOMIC DNA]</scope>
    <source>
        <strain evidence="3">Foug A</strain>
    </source>
</reference>
<dbReference type="EMBL" id="KN822244">
    <property type="protein sequence ID" value="KIM51709.1"/>
    <property type="molecule type" value="Genomic_DNA"/>
</dbReference>
<accession>A0A0C3D5M2</accession>
<gene>
    <name evidence="2" type="ORF">SCLCIDRAFT_617248</name>
</gene>
<dbReference type="Proteomes" id="UP000053989">
    <property type="component" value="Unassembled WGS sequence"/>
</dbReference>
<protein>
    <submittedName>
        <fullName evidence="2">Uncharacterized protein</fullName>
    </submittedName>
</protein>
<feature type="compositionally biased region" description="Polar residues" evidence="1">
    <location>
        <begin position="60"/>
        <end position="75"/>
    </location>
</feature>
<dbReference type="AlphaFoldDB" id="A0A0C3D5M2"/>
<name>A0A0C3D5M2_9AGAM</name>
<evidence type="ECO:0000313" key="3">
    <source>
        <dbReference type="Proteomes" id="UP000053989"/>
    </source>
</evidence>
<feature type="region of interest" description="Disordered" evidence="1">
    <location>
        <begin position="51"/>
        <end position="75"/>
    </location>
</feature>
<evidence type="ECO:0000313" key="2">
    <source>
        <dbReference type="EMBL" id="KIM51709.1"/>
    </source>
</evidence>
<dbReference type="InParanoid" id="A0A0C3D5M2"/>
<organism evidence="2 3">
    <name type="scientific">Scleroderma citrinum Foug A</name>
    <dbReference type="NCBI Taxonomy" id="1036808"/>
    <lineage>
        <taxon>Eukaryota</taxon>
        <taxon>Fungi</taxon>
        <taxon>Dikarya</taxon>
        <taxon>Basidiomycota</taxon>
        <taxon>Agaricomycotina</taxon>
        <taxon>Agaricomycetes</taxon>
        <taxon>Agaricomycetidae</taxon>
        <taxon>Boletales</taxon>
        <taxon>Sclerodermatineae</taxon>
        <taxon>Sclerodermataceae</taxon>
        <taxon>Scleroderma</taxon>
    </lineage>
</organism>
<sequence>MCQLMAEAGVDRQKSFAMLWRVGCLRCRSPSHPMFYAGPRSNLYFPRQEEKRKKVGLKRSSMTSTDGRVSRVSQPTRDSAIMSPAACCRVAICRRNCCRPFRFRVMACFSCSLSLPNPAASHSCRVPSHHPTISSSSYSELLICHLLR</sequence>
<reference evidence="2 3" key="1">
    <citation type="submission" date="2014-04" db="EMBL/GenBank/DDBJ databases">
        <authorList>
            <consortium name="DOE Joint Genome Institute"/>
            <person name="Kuo A."/>
            <person name="Kohler A."/>
            <person name="Nagy L.G."/>
            <person name="Floudas D."/>
            <person name="Copeland A."/>
            <person name="Barry K.W."/>
            <person name="Cichocki N."/>
            <person name="Veneault-Fourrey C."/>
            <person name="LaButti K."/>
            <person name="Lindquist E.A."/>
            <person name="Lipzen A."/>
            <person name="Lundell T."/>
            <person name="Morin E."/>
            <person name="Murat C."/>
            <person name="Sun H."/>
            <person name="Tunlid A."/>
            <person name="Henrissat B."/>
            <person name="Grigoriev I.V."/>
            <person name="Hibbett D.S."/>
            <person name="Martin F."/>
            <person name="Nordberg H.P."/>
            <person name="Cantor M.N."/>
            <person name="Hua S.X."/>
        </authorList>
    </citation>
    <scope>NUCLEOTIDE SEQUENCE [LARGE SCALE GENOMIC DNA]</scope>
    <source>
        <strain evidence="2 3">Foug A</strain>
    </source>
</reference>
<keyword evidence="3" id="KW-1185">Reference proteome</keyword>
<evidence type="ECO:0000256" key="1">
    <source>
        <dbReference type="SAM" id="MobiDB-lite"/>
    </source>
</evidence>
<dbReference type="HOGENOM" id="CLU_1759883_0_0_1"/>
<proteinExistence type="predicted"/>